<proteinExistence type="predicted"/>
<keyword evidence="1" id="KW-0472">Membrane</keyword>
<accession>A0A3M9N0M0</accession>
<dbReference type="EMBL" id="RJJE01000006">
    <property type="protein sequence ID" value="RNI30935.1"/>
    <property type="molecule type" value="Genomic_DNA"/>
</dbReference>
<gene>
    <name evidence="2" type="ORF">EFA69_06490</name>
</gene>
<organism evidence="2 3">
    <name type="scientific">Rufibacter immobilis</name>
    <dbReference type="NCBI Taxonomy" id="1348778"/>
    <lineage>
        <taxon>Bacteria</taxon>
        <taxon>Pseudomonadati</taxon>
        <taxon>Bacteroidota</taxon>
        <taxon>Cytophagia</taxon>
        <taxon>Cytophagales</taxon>
        <taxon>Hymenobacteraceae</taxon>
        <taxon>Rufibacter</taxon>
    </lineage>
</organism>
<keyword evidence="3" id="KW-1185">Reference proteome</keyword>
<keyword evidence="1" id="KW-1133">Transmembrane helix</keyword>
<evidence type="ECO:0000313" key="2">
    <source>
        <dbReference type="EMBL" id="RNI30935.1"/>
    </source>
</evidence>
<keyword evidence="1" id="KW-0812">Transmembrane</keyword>
<dbReference type="Proteomes" id="UP000271010">
    <property type="component" value="Unassembled WGS sequence"/>
</dbReference>
<evidence type="ECO:0000256" key="1">
    <source>
        <dbReference type="SAM" id="Phobius"/>
    </source>
</evidence>
<sequence>MFNIIFILQKLFLPVPFPQVFIWWVILGSILGCLFFGASYFAALGVIPVSLVGLMFIIRNKRKANKDNQE</sequence>
<comment type="caution">
    <text evidence="2">The sequence shown here is derived from an EMBL/GenBank/DDBJ whole genome shotgun (WGS) entry which is preliminary data.</text>
</comment>
<evidence type="ECO:0000313" key="3">
    <source>
        <dbReference type="Proteomes" id="UP000271010"/>
    </source>
</evidence>
<protein>
    <submittedName>
        <fullName evidence="2">Uncharacterized protein</fullName>
    </submittedName>
</protein>
<dbReference type="AlphaFoldDB" id="A0A3M9N0M0"/>
<dbReference type="RefSeq" id="WP_123132294.1">
    <property type="nucleotide sequence ID" value="NZ_RJJE01000006.1"/>
</dbReference>
<name>A0A3M9N0M0_9BACT</name>
<feature type="transmembrane region" description="Helical" evidence="1">
    <location>
        <begin position="12"/>
        <end position="32"/>
    </location>
</feature>
<reference evidence="2 3" key="1">
    <citation type="submission" date="2018-11" db="EMBL/GenBank/DDBJ databases">
        <title>Rufibacter latericius sp. nov., isolated from water in Baiyang Lake.</title>
        <authorList>
            <person name="Yang Y."/>
        </authorList>
    </citation>
    <scope>NUCLEOTIDE SEQUENCE [LARGE SCALE GENOMIC DNA]</scope>
    <source>
        <strain evidence="2 3">MCC P1</strain>
    </source>
</reference>